<keyword evidence="2 9" id="KW-0813">Transport</keyword>
<feature type="transmembrane region" description="Helical" evidence="11">
    <location>
        <begin position="410"/>
        <end position="430"/>
    </location>
</feature>
<evidence type="ECO:0000256" key="6">
    <source>
        <dbReference type="ARBA" id="ARBA00023065"/>
    </source>
</evidence>
<dbReference type="Gene3D" id="6.10.140.1330">
    <property type="match status" value="1"/>
</dbReference>
<keyword evidence="5" id="KW-0915">Sodium</keyword>
<dbReference type="PRINTS" id="PR01084">
    <property type="entry name" value="NAHEXCHNGR"/>
</dbReference>
<evidence type="ECO:0000256" key="12">
    <source>
        <dbReference type="SAM" id="SignalP"/>
    </source>
</evidence>
<evidence type="ECO:0000256" key="3">
    <source>
        <dbReference type="ARBA" id="ARBA00022692"/>
    </source>
</evidence>
<keyword evidence="9" id="KW-0050">Antiport</keyword>
<feature type="transmembrane region" description="Helical" evidence="11">
    <location>
        <begin position="178"/>
        <end position="197"/>
    </location>
</feature>
<feature type="transmembrane region" description="Helical" evidence="11">
    <location>
        <begin position="308"/>
        <end position="336"/>
    </location>
</feature>
<feature type="signal peptide" evidence="12">
    <location>
        <begin position="1"/>
        <end position="24"/>
    </location>
</feature>
<dbReference type="Pfam" id="PF00999">
    <property type="entry name" value="Na_H_Exchanger"/>
    <property type="match status" value="1"/>
</dbReference>
<feature type="transmembrane region" description="Helical" evidence="11">
    <location>
        <begin position="480"/>
        <end position="499"/>
    </location>
</feature>
<dbReference type="OrthoDB" id="196264at2759"/>
<accession>A0A8J6C8V0</accession>
<dbReference type="OMA" id="NSANIGM"/>
<protein>
    <recommendedName>
        <fullName evidence="9">Sodium/hydrogen exchanger</fullName>
    </recommendedName>
</protein>
<feature type="transmembrane region" description="Helical" evidence="11">
    <location>
        <begin position="372"/>
        <end position="389"/>
    </location>
</feature>
<dbReference type="EMBL" id="JAGTXO010000021">
    <property type="protein sequence ID" value="KAG8462276.1"/>
    <property type="molecule type" value="Genomic_DNA"/>
</dbReference>
<evidence type="ECO:0000313" key="14">
    <source>
        <dbReference type="EMBL" id="KAG8462276.1"/>
    </source>
</evidence>
<keyword evidence="8 9" id="KW-0739">Sodium transport</keyword>
<evidence type="ECO:0000256" key="10">
    <source>
        <dbReference type="SAM" id="MobiDB-lite"/>
    </source>
</evidence>
<dbReference type="PANTHER" id="PTHR10110:SF187">
    <property type="entry name" value="SODIUM_HYDROGEN EXCHANGER"/>
    <property type="match status" value="1"/>
</dbReference>
<proteinExistence type="inferred from homology"/>
<evidence type="ECO:0000259" key="13">
    <source>
        <dbReference type="Pfam" id="PF00999"/>
    </source>
</evidence>
<reference evidence="14" key="1">
    <citation type="submission" date="2021-05" db="EMBL/GenBank/DDBJ databases">
        <title>The genome of the haptophyte Pavlova lutheri (Diacronema luteri, Pavlovales) - a model for lipid biosynthesis in eukaryotic algae.</title>
        <authorList>
            <person name="Hulatt C.J."/>
            <person name="Posewitz M.C."/>
        </authorList>
    </citation>
    <scope>NUCLEOTIDE SEQUENCE</scope>
    <source>
        <strain evidence="14">NIVA-4/92</strain>
    </source>
</reference>
<keyword evidence="3 9" id="KW-0812">Transmembrane</keyword>
<dbReference type="GO" id="GO:0005886">
    <property type="term" value="C:plasma membrane"/>
    <property type="evidence" value="ECO:0007669"/>
    <property type="project" value="TreeGrafter"/>
</dbReference>
<evidence type="ECO:0000256" key="5">
    <source>
        <dbReference type="ARBA" id="ARBA00023053"/>
    </source>
</evidence>
<feature type="transmembrane region" description="Helical" evidence="11">
    <location>
        <begin position="276"/>
        <end position="296"/>
    </location>
</feature>
<feature type="transmembrane region" description="Helical" evidence="11">
    <location>
        <begin position="115"/>
        <end position="137"/>
    </location>
</feature>
<feature type="chain" id="PRO_5035212334" description="Sodium/hydrogen exchanger" evidence="12">
    <location>
        <begin position="25"/>
        <end position="686"/>
    </location>
</feature>
<dbReference type="GO" id="GO:0015386">
    <property type="term" value="F:potassium:proton antiporter activity"/>
    <property type="evidence" value="ECO:0007669"/>
    <property type="project" value="TreeGrafter"/>
</dbReference>
<name>A0A8J6C8V0_DIALT</name>
<keyword evidence="7 11" id="KW-0472">Membrane</keyword>
<feature type="transmembrane region" description="Helical" evidence="11">
    <location>
        <begin position="511"/>
        <end position="532"/>
    </location>
</feature>
<feature type="transmembrane region" description="Helical" evidence="11">
    <location>
        <begin position="144"/>
        <end position="166"/>
    </location>
</feature>
<evidence type="ECO:0000313" key="15">
    <source>
        <dbReference type="Proteomes" id="UP000751190"/>
    </source>
</evidence>
<comment type="subcellular location">
    <subcellularLocation>
        <location evidence="1">Membrane</location>
        <topology evidence="1">Multi-pass membrane protein</topology>
    </subcellularLocation>
</comment>
<dbReference type="NCBIfam" id="TIGR00840">
    <property type="entry name" value="b_cpa1"/>
    <property type="match status" value="1"/>
</dbReference>
<evidence type="ECO:0000256" key="9">
    <source>
        <dbReference type="RuleBase" id="RU003722"/>
    </source>
</evidence>
<keyword evidence="6 9" id="KW-0406">Ion transport</keyword>
<dbReference type="PANTHER" id="PTHR10110">
    <property type="entry name" value="SODIUM/HYDROGEN EXCHANGER"/>
    <property type="match status" value="1"/>
</dbReference>
<keyword evidence="15" id="KW-1185">Reference proteome</keyword>
<dbReference type="InterPro" id="IPR004709">
    <property type="entry name" value="NaH_exchanger"/>
</dbReference>
<dbReference type="AlphaFoldDB" id="A0A8J6C8V0"/>
<feature type="transmembrane region" description="Helical" evidence="11">
    <location>
        <begin position="436"/>
        <end position="459"/>
    </location>
</feature>
<evidence type="ECO:0000256" key="2">
    <source>
        <dbReference type="ARBA" id="ARBA00022448"/>
    </source>
</evidence>
<dbReference type="Proteomes" id="UP000751190">
    <property type="component" value="Unassembled WGS sequence"/>
</dbReference>
<keyword evidence="12" id="KW-0732">Signal</keyword>
<evidence type="ECO:0000256" key="8">
    <source>
        <dbReference type="ARBA" id="ARBA00023201"/>
    </source>
</evidence>
<feature type="transmembrane region" description="Helical" evidence="11">
    <location>
        <begin position="209"/>
        <end position="228"/>
    </location>
</feature>
<evidence type="ECO:0000256" key="11">
    <source>
        <dbReference type="SAM" id="Phobius"/>
    </source>
</evidence>
<keyword evidence="4 11" id="KW-1133">Transmembrane helix</keyword>
<dbReference type="GO" id="GO:0015385">
    <property type="term" value="F:sodium:proton antiporter activity"/>
    <property type="evidence" value="ECO:0007669"/>
    <property type="project" value="InterPro"/>
</dbReference>
<dbReference type="GO" id="GO:0098719">
    <property type="term" value="P:sodium ion import across plasma membrane"/>
    <property type="evidence" value="ECO:0007669"/>
    <property type="project" value="TreeGrafter"/>
</dbReference>
<feature type="domain" description="Cation/H+ exchanger transmembrane" evidence="13">
    <location>
        <begin position="137"/>
        <end position="536"/>
    </location>
</feature>
<evidence type="ECO:0000256" key="1">
    <source>
        <dbReference type="ARBA" id="ARBA00004141"/>
    </source>
</evidence>
<gene>
    <name evidence="14" type="ORF">KFE25_012096</name>
</gene>
<comment type="caution">
    <text evidence="14">The sequence shown here is derived from an EMBL/GenBank/DDBJ whole genome shotgun (WGS) entry which is preliminary data.</text>
</comment>
<comment type="similarity">
    <text evidence="9">Belongs to the monovalent cation:proton antiporter 1 (CPA1) transporter (TC 2.A.36) family.</text>
</comment>
<organism evidence="14 15">
    <name type="scientific">Diacronema lutheri</name>
    <name type="common">Unicellular marine alga</name>
    <name type="synonym">Monochrysis lutheri</name>
    <dbReference type="NCBI Taxonomy" id="2081491"/>
    <lineage>
        <taxon>Eukaryota</taxon>
        <taxon>Haptista</taxon>
        <taxon>Haptophyta</taxon>
        <taxon>Pavlovophyceae</taxon>
        <taxon>Pavlovales</taxon>
        <taxon>Pavlovaceae</taxon>
        <taxon>Diacronema</taxon>
    </lineage>
</organism>
<evidence type="ECO:0000256" key="7">
    <source>
        <dbReference type="ARBA" id="ARBA00023136"/>
    </source>
</evidence>
<dbReference type="GO" id="GO:0051453">
    <property type="term" value="P:regulation of intracellular pH"/>
    <property type="evidence" value="ECO:0007669"/>
    <property type="project" value="TreeGrafter"/>
</dbReference>
<dbReference type="InterPro" id="IPR018422">
    <property type="entry name" value="Cation/H_exchanger_CPA1"/>
</dbReference>
<feature type="transmembrane region" description="Helical" evidence="11">
    <location>
        <begin position="240"/>
        <end position="264"/>
    </location>
</feature>
<feature type="region of interest" description="Disordered" evidence="10">
    <location>
        <begin position="45"/>
        <end position="67"/>
    </location>
</feature>
<evidence type="ECO:0000256" key="4">
    <source>
        <dbReference type="ARBA" id="ARBA00022989"/>
    </source>
</evidence>
<sequence length="686" mass="74035">MMRLMRGASLCAALIAALALAARAAPVGHHHQALDNYAAQYARGEPTAKSTPAPKPSRGAAKLPAAGAGAPTEDELAVLGLSPTPAGFLDPEKEEGQSEEEHLKEMEEEEEEVVALKWTIVVSLVCLMLCFCIAHYLESIHFDYLPEAGVAVLLGIIASAIFKAYHGKLMMADMRFDFEFFMIWLLPPIIFEAGYNMNRKAFFDNIIPTALYAFFGTVMSAFCVAGFLVKFGAMGVSHPFGGLAALTFGSLISATDPVTVLAVFQALGVKVDLFSMVFGESVMNDAVAIVLSRTVLSFKYIEVNSANIGMAVVLFLKIFLGSTLIGVLMGMLSSLVMKKADMGHHADALFKEAVMIAVFAWAAYYIAEAYELSGIVAILFCGIVMAKYTRDNLSDEAKALTSRTFKVVALLSETFVFVYLGMAAFAFPIWTNIGWSTVFVALLACFVGRLHIYLFSAIVNLFRRGPSPAMPPISLTYMHVMWFSGLRGGVAFAIAAVGFSNQDFPANDDSLAIMQTTLVVALFTIFVMGGTITDIAKATGILEPKGGSAKPKPAARKTIDEDNIFGRFDKLTLRPFLTNHHKGVDAEVDEGYDEGCRAAAVTIQRSWRKKSPSARLKAAGFTATMQSKGKSTDEIKKQLGAESFSMEDKVDSLRLQVPGASSNDLRKILQQTGGDMAAALKIALGK</sequence>
<dbReference type="InterPro" id="IPR006153">
    <property type="entry name" value="Cation/H_exchanger_TM"/>
</dbReference>